<feature type="compositionally biased region" description="Basic and acidic residues" evidence="2">
    <location>
        <begin position="1"/>
        <end position="13"/>
    </location>
</feature>
<dbReference type="InterPro" id="IPR055408">
    <property type="entry name" value="HEAT_MROH2B-like"/>
</dbReference>
<dbReference type="Gene3D" id="1.25.10.10">
    <property type="entry name" value="Leucine-rich Repeat Variant"/>
    <property type="match status" value="1"/>
</dbReference>
<gene>
    <name evidence="6" type="ORF">ASZ78_013552</name>
</gene>
<evidence type="ECO:0000256" key="1">
    <source>
        <dbReference type="ARBA" id="ARBA00022737"/>
    </source>
</evidence>
<feature type="domain" description="Maestro-like HEAT-repeats" evidence="3">
    <location>
        <begin position="231"/>
        <end position="371"/>
    </location>
</feature>
<accession>A0A226NH96</accession>
<dbReference type="InterPro" id="IPR016024">
    <property type="entry name" value="ARM-type_fold"/>
</dbReference>
<keyword evidence="1" id="KW-0677">Repeat</keyword>
<dbReference type="EMBL" id="MCFN01000050">
    <property type="protein sequence ID" value="OXB66891.1"/>
    <property type="molecule type" value="Genomic_DNA"/>
</dbReference>
<dbReference type="OrthoDB" id="9120683at2759"/>
<organism evidence="6 7">
    <name type="scientific">Callipepla squamata</name>
    <name type="common">Scaled quail</name>
    <dbReference type="NCBI Taxonomy" id="9009"/>
    <lineage>
        <taxon>Eukaryota</taxon>
        <taxon>Metazoa</taxon>
        <taxon>Chordata</taxon>
        <taxon>Craniata</taxon>
        <taxon>Vertebrata</taxon>
        <taxon>Euteleostomi</taxon>
        <taxon>Archelosauria</taxon>
        <taxon>Archosauria</taxon>
        <taxon>Dinosauria</taxon>
        <taxon>Saurischia</taxon>
        <taxon>Theropoda</taxon>
        <taxon>Coelurosauria</taxon>
        <taxon>Aves</taxon>
        <taxon>Neognathae</taxon>
        <taxon>Galloanserae</taxon>
        <taxon>Galliformes</taxon>
        <taxon>Odontophoridae</taxon>
        <taxon>Callipepla</taxon>
    </lineage>
</organism>
<evidence type="ECO:0000259" key="5">
    <source>
        <dbReference type="Pfam" id="PF23227"/>
    </source>
</evidence>
<evidence type="ECO:0000259" key="3">
    <source>
        <dbReference type="Pfam" id="PF21047"/>
    </source>
</evidence>
<feature type="domain" description="Maestro/Maestro-like HEAT-repeats" evidence="5">
    <location>
        <begin position="432"/>
        <end position="589"/>
    </location>
</feature>
<name>A0A226NH96_CALSU</name>
<evidence type="ECO:0000313" key="6">
    <source>
        <dbReference type="EMBL" id="OXB66891.1"/>
    </source>
</evidence>
<dbReference type="InterPro" id="IPR045206">
    <property type="entry name" value="Maestro_heat-like_prot"/>
</dbReference>
<comment type="caution">
    <text evidence="6">The sequence shown here is derived from an EMBL/GenBank/DDBJ whole genome shotgun (WGS) entry which is preliminary data.</text>
</comment>
<feature type="region of interest" description="Disordered" evidence="2">
    <location>
        <begin position="1"/>
        <end position="57"/>
    </location>
</feature>
<evidence type="ECO:0000259" key="4">
    <source>
        <dbReference type="Pfam" id="PF23210"/>
    </source>
</evidence>
<proteinExistence type="predicted"/>
<dbReference type="Pfam" id="PF23227">
    <property type="entry name" value="HEAT_MROH2B_C"/>
    <property type="match status" value="1"/>
</dbReference>
<dbReference type="Pfam" id="PF21047">
    <property type="entry name" value="HEAT_Maestro"/>
    <property type="match status" value="1"/>
</dbReference>
<reference evidence="6 7" key="1">
    <citation type="submission" date="2016-07" db="EMBL/GenBank/DDBJ databases">
        <title>Disparate Historic Effective Population Sizes Predicted by Modern Levels of Genome Diversity for the Scaled Quail (Callipepla squamata) and the Northern Bobwhite (Colinus virginianus): Inferences from First and Second Generation Draft Genome Assemblies for Sympatric New World Quail.</title>
        <authorList>
            <person name="Oldeschulte D.L."/>
            <person name="Halley Y.A."/>
            <person name="Bhattarai E.K."/>
            <person name="Brashear W.A."/>
            <person name="Hill J."/>
            <person name="Metz R.P."/>
            <person name="Johnson C.D."/>
            <person name="Rollins D."/>
            <person name="Peterson M.J."/>
            <person name="Bickhart D.M."/>
            <person name="Decker J.E."/>
            <person name="Seabury C.M."/>
        </authorList>
    </citation>
    <scope>NUCLEOTIDE SEQUENCE [LARGE SCALE GENOMIC DNA]</scope>
    <source>
        <strain evidence="6 7">Texas</strain>
        <tissue evidence="6">Leg muscle</tissue>
    </source>
</reference>
<dbReference type="PANTHER" id="PTHR23120">
    <property type="entry name" value="MAESTRO-RELATED HEAT DOMAIN-CONTAINING"/>
    <property type="match status" value="1"/>
</dbReference>
<keyword evidence="7" id="KW-1185">Reference proteome</keyword>
<sequence>MEERPPRRPREAWEESGAPREGTPSLEPYEVTEVQPLHADAGCLPPHGEEDEDEERKNEEAINTIERFLRSTGEDDTLNMMFLESICTISSIGIKRGWCERVATFCHEKNLAEKVMELLENKPMLWSCTAMRQQAMAAIAALSEVNAVSEDEIIPLSNVCCNIIFILAKKDELKDGLYDRTLNAMDNMLQMLMLNSYTSGQQTLENILEVLRPFSYSPSKIVREKAMERIWKLYGSTDSSLSRNFGRFLLRSQRIDFIRMTLEKAAGSRRTEDYERAQIILDRILKEPRTWLKHDYSENLEVPEILWSINGNLKTTDASLHETFFSAAEILAYTFPREVLKSALIHLPQCDSTTLDIWRRLLASNSTSGKVVLEEELCKVLQDHELCTTFNITTMASGFLCLIVSCPTEESLQVLRRNTDLLPTFLKIKSFPILWLVLRGFVHLSERPETVSRNNEARRIRTLLPDILQALQFDNVEVILKALNIFRNVVNHVGKMEACPVALELADRLLHLFNHEASEIRECSIQLFRDVIEAVAWWQKGKMEKRVLRSLVPLLLRKKDETLSVARASGEAFVACAKFLKWNKLERQAQEDNDPFTMMECLVRTTLQPPPLC</sequence>
<dbReference type="Pfam" id="PF23210">
    <property type="entry name" value="HEAT_Maestro_2"/>
    <property type="match status" value="1"/>
</dbReference>
<dbReference type="InterPro" id="IPR011989">
    <property type="entry name" value="ARM-like"/>
</dbReference>
<evidence type="ECO:0000256" key="2">
    <source>
        <dbReference type="SAM" id="MobiDB-lite"/>
    </source>
</evidence>
<dbReference type="InterPro" id="IPR048465">
    <property type="entry name" value="Maestro-like_HEAT"/>
</dbReference>
<dbReference type="PANTHER" id="PTHR23120:SF42">
    <property type="entry name" value="MAESTRO HEAT-LIKE REPEAT FAMILY MEMBER 3"/>
    <property type="match status" value="1"/>
</dbReference>
<dbReference type="SUPFAM" id="SSF48371">
    <property type="entry name" value="ARM repeat"/>
    <property type="match status" value="1"/>
</dbReference>
<feature type="domain" description="MROH2B-like HEAT-repeats" evidence="4">
    <location>
        <begin position="66"/>
        <end position="194"/>
    </location>
</feature>
<dbReference type="Proteomes" id="UP000198323">
    <property type="component" value="Unassembled WGS sequence"/>
</dbReference>
<dbReference type="GO" id="GO:0005737">
    <property type="term" value="C:cytoplasm"/>
    <property type="evidence" value="ECO:0007669"/>
    <property type="project" value="TreeGrafter"/>
</dbReference>
<dbReference type="InterPro" id="IPR055406">
    <property type="entry name" value="HEAT_Maestro"/>
</dbReference>
<protein>
    <submittedName>
        <fullName evidence="6">Uncharacterized protein</fullName>
    </submittedName>
</protein>
<evidence type="ECO:0000313" key="7">
    <source>
        <dbReference type="Proteomes" id="UP000198323"/>
    </source>
</evidence>
<dbReference type="AlphaFoldDB" id="A0A226NH96"/>